<keyword evidence="2" id="KW-1185">Reference proteome</keyword>
<comment type="caution">
    <text evidence="1">The sequence shown here is derived from an EMBL/GenBank/DDBJ whole genome shotgun (WGS) entry which is preliminary data.</text>
</comment>
<gene>
    <name evidence="1" type="ORF">PLOB_00035719</name>
</gene>
<dbReference type="Proteomes" id="UP001159405">
    <property type="component" value="Unassembled WGS sequence"/>
</dbReference>
<evidence type="ECO:0000313" key="2">
    <source>
        <dbReference type="Proteomes" id="UP001159405"/>
    </source>
</evidence>
<evidence type="ECO:0000313" key="1">
    <source>
        <dbReference type="EMBL" id="CAH3037000.1"/>
    </source>
</evidence>
<organism evidence="1 2">
    <name type="scientific">Porites lobata</name>
    <dbReference type="NCBI Taxonomy" id="104759"/>
    <lineage>
        <taxon>Eukaryota</taxon>
        <taxon>Metazoa</taxon>
        <taxon>Cnidaria</taxon>
        <taxon>Anthozoa</taxon>
        <taxon>Hexacorallia</taxon>
        <taxon>Scleractinia</taxon>
        <taxon>Fungiina</taxon>
        <taxon>Poritidae</taxon>
        <taxon>Porites</taxon>
    </lineage>
</organism>
<name>A0ABN8MWF2_9CNID</name>
<dbReference type="InterPro" id="IPR016024">
    <property type="entry name" value="ARM-type_fold"/>
</dbReference>
<proteinExistence type="predicted"/>
<protein>
    <submittedName>
        <fullName evidence="1">Uncharacterized protein</fullName>
    </submittedName>
</protein>
<sequence length="343" mass="38452">MAYVASCEEDVLLLCRKYDISRPTVHEVMKDAEKLNKTCESRSLSLMVEVRLVTALANHPCLLPENPLNAEVQVNSLLSYLSSPCRWVRSLACSLLRVFTLGLDPNGQHFETQVTIICKNLQTTYEDCSSNTRFNVCQVIACSSLCSVTISCAALLPLTAVKFVLLTLRTVLNILSDPVKCTSSFLYQVAMDGLAKLFKCPATWNSLSVLEKRDAVTEYLPIFFDQSPSTCKTVTDTTMAKMLEVFDNSDVLSLILNLPDSRQTLRKLLKMLLELLPPISTSNEIPLLNVRWKSLSVIYKMIQLVKTHDVSKLDSLFDRACCDPQQISQLSTVLRNTFTDITF</sequence>
<accession>A0ABN8MWF2</accession>
<dbReference type="SUPFAM" id="SSF48371">
    <property type="entry name" value="ARM repeat"/>
    <property type="match status" value="1"/>
</dbReference>
<dbReference type="EMBL" id="CALNXK010000005">
    <property type="protein sequence ID" value="CAH3037000.1"/>
    <property type="molecule type" value="Genomic_DNA"/>
</dbReference>
<reference evidence="1 2" key="1">
    <citation type="submission" date="2022-05" db="EMBL/GenBank/DDBJ databases">
        <authorList>
            <consortium name="Genoscope - CEA"/>
            <person name="William W."/>
        </authorList>
    </citation>
    <scope>NUCLEOTIDE SEQUENCE [LARGE SCALE GENOMIC DNA]</scope>
</reference>